<dbReference type="PANTHER" id="PTHR24348:SF22">
    <property type="entry name" value="NON-SPECIFIC SERINE_THREONINE PROTEIN KINASE"/>
    <property type="match status" value="1"/>
</dbReference>
<dbReference type="GO" id="GO:0004674">
    <property type="term" value="F:protein serine/threonine kinase activity"/>
    <property type="evidence" value="ECO:0007669"/>
    <property type="project" value="InterPro"/>
</dbReference>
<dbReference type="GO" id="GO:0000045">
    <property type="term" value="P:autophagosome assembly"/>
    <property type="evidence" value="ECO:0007669"/>
    <property type="project" value="TreeGrafter"/>
</dbReference>
<dbReference type="GO" id="GO:0010506">
    <property type="term" value="P:regulation of autophagy"/>
    <property type="evidence" value="ECO:0007669"/>
    <property type="project" value="InterPro"/>
</dbReference>
<evidence type="ECO:0000256" key="3">
    <source>
        <dbReference type="ARBA" id="ARBA00022777"/>
    </source>
</evidence>
<keyword evidence="4" id="KW-0067">ATP-binding</keyword>
<dbReference type="WBParaSite" id="MhA1_Contig83.frz3.gene2">
    <property type="protein sequence ID" value="MhA1_Contig83.frz3.gene2"/>
    <property type="gene ID" value="MhA1_Contig83.frz3.gene2"/>
</dbReference>
<dbReference type="GO" id="GO:0000407">
    <property type="term" value="C:phagophore assembly site"/>
    <property type="evidence" value="ECO:0007669"/>
    <property type="project" value="TreeGrafter"/>
</dbReference>
<dbReference type="PROSITE" id="PS50011">
    <property type="entry name" value="PROTEIN_KINASE_DOM"/>
    <property type="match status" value="1"/>
</dbReference>
<dbReference type="AlphaFoldDB" id="A0A1I8BZG8"/>
<evidence type="ECO:0000256" key="2">
    <source>
        <dbReference type="ARBA" id="ARBA00022741"/>
    </source>
</evidence>
<dbReference type="InterPro" id="IPR045269">
    <property type="entry name" value="Atg1-like"/>
</dbReference>
<dbReference type="GO" id="GO:0005829">
    <property type="term" value="C:cytosol"/>
    <property type="evidence" value="ECO:0007669"/>
    <property type="project" value="TreeGrafter"/>
</dbReference>
<evidence type="ECO:0000313" key="7">
    <source>
        <dbReference type="WBParaSite" id="MhA1_Contig83.frz3.gene2"/>
    </source>
</evidence>
<accession>A0A1I8BZG8</accession>
<dbReference type="InterPro" id="IPR011009">
    <property type="entry name" value="Kinase-like_dom_sf"/>
</dbReference>
<evidence type="ECO:0000256" key="1">
    <source>
        <dbReference type="ARBA" id="ARBA00022679"/>
    </source>
</evidence>
<proteinExistence type="predicted"/>
<dbReference type="Proteomes" id="UP000095281">
    <property type="component" value="Unplaced"/>
</dbReference>
<dbReference type="PANTHER" id="PTHR24348">
    <property type="entry name" value="SERINE/THREONINE-PROTEIN KINASE UNC-51-RELATED"/>
    <property type="match status" value="1"/>
</dbReference>
<protein>
    <submittedName>
        <fullName evidence="7">Protein kinase domain-containing protein</fullName>
    </submittedName>
</protein>
<reference evidence="7" key="1">
    <citation type="submission" date="2016-11" db="UniProtKB">
        <authorList>
            <consortium name="WormBaseParasite"/>
        </authorList>
    </citation>
    <scope>IDENTIFICATION</scope>
</reference>
<dbReference type="Pfam" id="PF00069">
    <property type="entry name" value="Pkinase"/>
    <property type="match status" value="1"/>
</dbReference>
<evidence type="ECO:0000256" key="4">
    <source>
        <dbReference type="ARBA" id="ARBA00022840"/>
    </source>
</evidence>
<dbReference type="InterPro" id="IPR000719">
    <property type="entry name" value="Prot_kinase_dom"/>
</dbReference>
<keyword evidence="2" id="KW-0547">Nucleotide-binding</keyword>
<sequence>MAYFRAPRVINDHHFPTKDDPLVLKVIDFGGVMKKHELPNACGEIVTGTVMYMSPEQVAWCAAHDEEEFLARRKQFPLSTKSDTWSAGVILYQMLFGKSPYHWITKKYEHLDEEERGEKADAELRQTIFDGKKPIEFDEKYQDLPTLEILKASNLG</sequence>
<dbReference type="SUPFAM" id="SSF56112">
    <property type="entry name" value="Protein kinase-like (PK-like)"/>
    <property type="match status" value="1"/>
</dbReference>
<evidence type="ECO:0000259" key="5">
    <source>
        <dbReference type="PROSITE" id="PS50011"/>
    </source>
</evidence>
<organism evidence="6 7">
    <name type="scientific">Meloidogyne hapla</name>
    <name type="common">Root-knot nematode worm</name>
    <dbReference type="NCBI Taxonomy" id="6305"/>
    <lineage>
        <taxon>Eukaryota</taxon>
        <taxon>Metazoa</taxon>
        <taxon>Ecdysozoa</taxon>
        <taxon>Nematoda</taxon>
        <taxon>Chromadorea</taxon>
        <taxon>Rhabditida</taxon>
        <taxon>Tylenchina</taxon>
        <taxon>Tylenchomorpha</taxon>
        <taxon>Tylenchoidea</taxon>
        <taxon>Meloidogynidae</taxon>
        <taxon>Meloidogyninae</taxon>
        <taxon>Meloidogyne</taxon>
    </lineage>
</organism>
<keyword evidence="6" id="KW-1185">Reference proteome</keyword>
<keyword evidence="1" id="KW-0808">Transferase</keyword>
<dbReference type="GO" id="GO:0005524">
    <property type="term" value="F:ATP binding"/>
    <property type="evidence" value="ECO:0007669"/>
    <property type="project" value="UniProtKB-KW"/>
</dbReference>
<dbReference type="GO" id="GO:0016020">
    <property type="term" value="C:membrane"/>
    <property type="evidence" value="ECO:0007669"/>
    <property type="project" value="TreeGrafter"/>
</dbReference>
<dbReference type="GO" id="GO:0005776">
    <property type="term" value="C:autophagosome"/>
    <property type="evidence" value="ECO:0007669"/>
    <property type="project" value="TreeGrafter"/>
</dbReference>
<keyword evidence="3" id="KW-0418">Kinase</keyword>
<name>A0A1I8BZG8_MELHA</name>
<dbReference type="Gene3D" id="1.10.510.10">
    <property type="entry name" value="Transferase(Phosphotransferase) domain 1"/>
    <property type="match status" value="1"/>
</dbReference>
<evidence type="ECO:0000313" key="6">
    <source>
        <dbReference type="Proteomes" id="UP000095281"/>
    </source>
</evidence>
<feature type="domain" description="Protein kinase" evidence="5">
    <location>
        <begin position="1"/>
        <end position="156"/>
    </location>
</feature>